<evidence type="ECO:0000313" key="2">
    <source>
        <dbReference type="Proteomes" id="UP001596422"/>
    </source>
</evidence>
<proteinExistence type="predicted"/>
<protein>
    <submittedName>
        <fullName evidence="1">Uncharacterized protein</fullName>
    </submittedName>
</protein>
<keyword evidence="2" id="KW-1185">Reference proteome</keyword>
<name>A0ABW2AAD9_9GAMM</name>
<comment type="caution">
    <text evidence="1">The sequence shown here is derived from an EMBL/GenBank/DDBJ whole genome shotgun (WGS) entry which is preliminary data.</text>
</comment>
<evidence type="ECO:0000313" key="1">
    <source>
        <dbReference type="EMBL" id="MFC6674079.1"/>
    </source>
</evidence>
<organism evidence="1 2">
    <name type="scientific">Marinobacterium aestuariivivens</name>
    <dbReference type="NCBI Taxonomy" id="1698799"/>
    <lineage>
        <taxon>Bacteria</taxon>
        <taxon>Pseudomonadati</taxon>
        <taxon>Pseudomonadota</taxon>
        <taxon>Gammaproteobacteria</taxon>
        <taxon>Oceanospirillales</taxon>
        <taxon>Oceanospirillaceae</taxon>
        <taxon>Marinobacterium</taxon>
    </lineage>
</organism>
<dbReference type="RefSeq" id="WP_379913709.1">
    <property type="nucleotide sequence ID" value="NZ_JBHSWE010000002.1"/>
</dbReference>
<gene>
    <name evidence="1" type="ORF">ACFQDL_31260</name>
</gene>
<accession>A0ABW2AAD9</accession>
<dbReference type="EMBL" id="JBHSWE010000002">
    <property type="protein sequence ID" value="MFC6674079.1"/>
    <property type="molecule type" value="Genomic_DNA"/>
</dbReference>
<sequence>MIEWGYSTTFPNERAAKLLAPSTIGTIANRIAAEMEITCCHFQTCHDHSDFGRVVYCIRVSEDLFDLFFNSPHGYRGAYYRSRGEGINANAVFISTLAPKLIARSAPGASMEELTRIRESLSSLSAKSWLAENALGLCPECEGEWGNPTDFCADIINGRWEHGDSGPQCSGRKAPQLTKIRIFGAFLDDRNNEFIPRRKRNRAQDIHSFGWS</sequence>
<reference evidence="2" key="1">
    <citation type="journal article" date="2019" name="Int. J. Syst. Evol. Microbiol.">
        <title>The Global Catalogue of Microorganisms (GCM) 10K type strain sequencing project: providing services to taxonomists for standard genome sequencing and annotation.</title>
        <authorList>
            <consortium name="The Broad Institute Genomics Platform"/>
            <consortium name="The Broad Institute Genome Sequencing Center for Infectious Disease"/>
            <person name="Wu L."/>
            <person name="Ma J."/>
        </authorList>
    </citation>
    <scope>NUCLEOTIDE SEQUENCE [LARGE SCALE GENOMIC DNA]</scope>
    <source>
        <strain evidence="2">NBRC 111756</strain>
    </source>
</reference>
<dbReference type="Proteomes" id="UP001596422">
    <property type="component" value="Unassembled WGS sequence"/>
</dbReference>